<feature type="signal peptide" evidence="1">
    <location>
        <begin position="1"/>
        <end position="19"/>
    </location>
</feature>
<keyword evidence="3" id="KW-1185">Reference proteome</keyword>
<proteinExistence type="predicted"/>
<reference evidence="3" key="1">
    <citation type="submission" date="2017-06" db="EMBL/GenBank/DDBJ databases">
        <title>Genome analysis of Fimbriiglobus ruber SP5, the first member of the order Planctomycetales with confirmed chitinolytic capability.</title>
        <authorList>
            <person name="Ravin N.V."/>
            <person name="Rakitin A.L."/>
            <person name="Ivanova A.A."/>
            <person name="Beletsky A.V."/>
            <person name="Kulichevskaya I.S."/>
            <person name="Mardanov A.V."/>
            <person name="Dedysh S.N."/>
        </authorList>
    </citation>
    <scope>NUCLEOTIDE SEQUENCE [LARGE SCALE GENOMIC DNA]</scope>
    <source>
        <strain evidence="3">SP5</strain>
    </source>
</reference>
<dbReference type="NCBIfam" id="TIGR03067">
    <property type="entry name" value="Planc_TIGR03067"/>
    <property type="match status" value="1"/>
</dbReference>
<dbReference type="EMBL" id="NIDE01000004">
    <property type="protein sequence ID" value="OWK43342.1"/>
    <property type="molecule type" value="Genomic_DNA"/>
</dbReference>
<evidence type="ECO:0008006" key="4">
    <source>
        <dbReference type="Google" id="ProtNLM"/>
    </source>
</evidence>
<evidence type="ECO:0000313" key="3">
    <source>
        <dbReference type="Proteomes" id="UP000214646"/>
    </source>
</evidence>
<dbReference type="OrthoDB" id="289227at2"/>
<dbReference type="AlphaFoldDB" id="A0A225DPM1"/>
<comment type="caution">
    <text evidence="2">The sequence shown here is derived from an EMBL/GenBank/DDBJ whole genome shotgun (WGS) entry which is preliminary data.</text>
</comment>
<protein>
    <recommendedName>
        <fullName evidence="4">TIGR03067 domain-containing protein</fullName>
    </recommendedName>
</protein>
<evidence type="ECO:0000256" key="1">
    <source>
        <dbReference type="SAM" id="SignalP"/>
    </source>
</evidence>
<keyword evidence="1" id="KW-0732">Signal</keyword>
<name>A0A225DPM1_9BACT</name>
<dbReference type="RefSeq" id="WP_143393091.1">
    <property type="nucleotide sequence ID" value="NZ_NIDE01000004.1"/>
</dbReference>
<sequence length="145" mass="16039">MRLAFFVVLTLILSSLPIACGDEPKDDDAFQGTWLPSTAELAGKMFPDEVRKTIKLVVKDDKYTVTVGKQVDQGTVKRNPTAKPKEIDITGTDGPNKGKTILGIYELDGDTLRVCYDLGGKSRPTEFKTKEGTPLFLVTYKREKP</sequence>
<organism evidence="2 3">
    <name type="scientific">Fimbriiglobus ruber</name>
    <dbReference type="NCBI Taxonomy" id="1908690"/>
    <lineage>
        <taxon>Bacteria</taxon>
        <taxon>Pseudomonadati</taxon>
        <taxon>Planctomycetota</taxon>
        <taxon>Planctomycetia</taxon>
        <taxon>Gemmatales</taxon>
        <taxon>Gemmataceae</taxon>
        <taxon>Fimbriiglobus</taxon>
    </lineage>
</organism>
<evidence type="ECO:0000313" key="2">
    <source>
        <dbReference type="EMBL" id="OWK43342.1"/>
    </source>
</evidence>
<accession>A0A225DPM1</accession>
<gene>
    <name evidence="2" type="ORF">FRUB_02941</name>
</gene>
<dbReference type="InterPro" id="IPR017504">
    <property type="entry name" value="CHP03067_Planctomycetes"/>
</dbReference>
<feature type="chain" id="PRO_5011968361" description="TIGR03067 domain-containing protein" evidence="1">
    <location>
        <begin position="20"/>
        <end position="145"/>
    </location>
</feature>
<dbReference type="Proteomes" id="UP000214646">
    <property type="component" value="Unassembled WGS sequence"/>
</dbReference>